<comment type="caution">
    <text evidence="1">The sequence shown here is derived from an EMBL/GenBank/DDBJ whole genome shotgun (WGS) entry which is preliminary data.</text>
</comment>
<evidence type="ECO:0000313" key="1">
    <source>
        <dbReference type="EMBL" id="KAJ7229888.1"/>
    </source>
</evidence>
<accession>A0AAD6YU82</accession>
<protein>
    <submittedName>
        <fullName evidence="1">Uncharacterized protein</fullName>
    </submittedName>
</protein>
<sequence>MNYSRLRNAAATVHWQRTWIQCKKKKSVKGKNARGTTYRNSARSDIGRLALWVIVTDLTAGREELTAVVRYFGKEGVNTPLRRTLHRRAGCTRAAANVPPLAGRAVRAPRVRNAPTPAPANAHAIAVRTRLLLIKSEVKRGTKTSYTLIPLAPLGIGTGIPYPRGYTGFTRAGTGTGSVGYTRVTRGLPAGKPVPVPAGTGAQPPRVRVRVVAGIPTGLPVPMPKHRIQRRAAKTNTNGGSNWWLEEVGNGSGGACEWVRAGVGGRGKRRWMEEARRLQPLNSGDFFICLRTAATSTIIDGRLRKISSGLKSN</sequence>
<keyword evidence="2" id="KW-1185">Reference proteome</keyword>
<organism evidence="1 2">
    <name type="scientific">Mycena pura</name>
    <dbReference type="NCBI Taxonomy" id="153505"/>
    <lineage>
        <taxon>Eukaryota</taxon>
        <taxon>Fungi</taxon>
        <taxon>Dikarya</taxon>
        <taxon>Basidiomycota</taxon>
        <taxon>Agaricomycotina</taxon>
        <taxon>Agaricomycetes</taxon>
        <taxon>Agaricomycetidae</taxon>
        <taxon>Agaricales</taxon>
        <taxon>Marasmiineae</taxon>
        <taxon>Mycenaceae</taxon>
        <taxon>Mycena</taxon>
    </lineage>
</organism>
<dbReference type="EMBL" id="JARJCW010000001">
    <property type="protein sequence ID" value="KAJ7229888.1"/>
    <property type="molecule type" value="Genomic_DNA"/>
</dbReference>
<proteinExistence type="predicted"/>
<evidence type="ECO:0000313" key="2">
    <source>
        <dbReference type="Proteomes" id="UP001219525"/>
    </source>
</evidence>
<dbReference type="AlphaFoldDB" id="A0AAD6YU82"/>
<name>A0AAD6YU82_9AGAR</name>
<gene>
    <name evidence="1" type="ORF">GGX14DRAFT_581552</name>
</gene>
<reference evidence="1" key="1">
    <citation type="submission" date="2023-03" db="EMBL/GenBank/DDBJ databases">
        <title>Massive genome expansion in bonnet fungi (Mycena s.s.) driven by repeated elements and novel gene families across ecological guilds.</title>
        <authorList>
            <consortium name="Lawrence Berkeley National Laboratory"/>
            <person name="Harder C.B."/>
            <person name="Miyauchi S."/>
            <person name="Viragh M."/>
            <person name="Kuo A."/>
            <person name="Thoen E."/>
            <person name="Andreopoulos B."/>
            <person name="Lu D."/>
            <person name="Skrede I."/>
            <person name="Drula E."/>
            <person name="Henrissat B."/>
            <person name="Morin E."/>
            <person name="Kohler A."/>
            <person name="Barry K."/>
            <person name="LaButti K."/>
            <person name="Morin E."/>
            <person name="Salamov A."/>
            <person name="Lipzen A."/>
            <person name="Mereny Z."/>
            <person name="Hegedus B."/>
            <person name="Baldrian P."/>
            <person name="Stursova M."/>
            <person name="Weitz H."/>
            <person name="Taylor A."/>
            <person name="Grigoriev I.V."/>
            <person name="Nagy L.G."/>
            <person name="Martin F."/>
            <person name="Kauserud H."/>
        </authorList>
    </citation>
    <scope>NUCLEOTIDE SEQUENCE</scope>
    <source>
        <strain evidence="1">9144</strain>
    </source>
</reference>
<dbReference type="Proteomes" id="UP001219525">
    <property type="component" value="Unassembled WGS sequence"/>
</dbReference>